<organism evidence="2 3">
    <name type="scientific">Gibberella nygamai</name>
    <name type="common">Bean root rot disease fungus</name>
    <name type="synonym">Fusarium nygamai</name>
    <dbReference type="NCBI Taxonomy" id="42673"/>
    <lineage>
        <taxon>Eukaryota</taxon>
        <taxon>Fungi</taxon>
        <taxon>Dikarya</taxon>
        <taxon>Ascomycota</taxon>
        <taxon>Pezizomycotina</taxon>
        <taxon>Sordariomycetes</taxon>
        <taxon>Hypocreomycetidae</taxon>
        <taxon>Hypocreales</taxon>
        <taxon>Nectriaceae</taxon>
        <taxon>Fusarium</taxon>
        <taxon>Fusarium fujikuroi species complex</taxon>
    </lineage>
</organism>
<proteinExistence type="predicted"/>
<dbReference type="EMBL" id="MTQA01000047">
    <property type="protein sequence ID" value="PNP84048.1"/>
    <property type="molecule type" value="Genomic_DNA"/>
</dbReference>
<dbReference type="SUPFAM" id="SSF52047">
    <property type="entry name" value="RNI-like"/>
    <property type="match status" value="1"/>
</dbReference>
<name>A0A2K0WP54_GIBNY</name>
<keyword evidence="3" id="KW-1185">Reference proteome</keyword>
<dbReference type="OrthoDB" id="5089581at2759"/>
<evidence type="ECO:0000313" key="3">
    <source>
        <dbReference type="Proteomes" id="UP000236664"/>
    </source>
</evidence>
<reference evidence="2 3" key="1">
    <citation type="submission" date="2017-06" db="EMBL/GenBank/DDBJ databases">
        <title>Genome of Fusarium nygamai isolate CS10214.</title>
        <authorList>
            <person name="Gardiner D.M."/>
            <person name="Obanor F."/>
            <person name="Kazan K."/>
        </authorList>
    </citation>
    <scope>NUCLEOTIDE SEQUENCE [LARGE SCALE GENOMIC DNA]</scope>
    <source>
        <strain evidence="2 3">CS10214</strain>
    </source>
</reference>
<evidence type="ECO:0000256" key="1">
    <source>
        <dbReference type="SAM" id="MobiDB-lite"/>
    </source>
</evidence>
<dbReference type="AlphaFoldDB" id="A0A2K0WP54"/>
<protein>
    <recommendedName>
        <fullName evidence="4">F-box domain-containing protein</fullName>
    </recommendedName>
</protein>
<dbReference type="Proteomes" id="UP000236664">
    <property type="component" value="Unassembled WGS sequence"/>
</dbReference>
<evidence type="ECO:0000313" key="2">
    <source>
        <dbReference type="EMBL" id="PNP84048.1"/>
    </source>
</evidence>
<comment type="caution">
    <text evidence="2">The sequence shown here is derived from an EMBL/GenBank/DDBJ whole genome shotgun (WGS) entry which is preliminary data.</text>
</comment>
<dbReference type="Gene3D" id="3.80.10.10">
    <property type="entry name" value="Ribonuclease Inhibitor"/>
    <property type="match status" value="1"/>
</dbReference>
<feature type="compositionally biased region" description="Basic residues" evidence="1">
    <location>
        <begin position="66"/>
        <end position="77"/>
    </location>
</feature>
<dbReference type="InterPro" id="IPR032675">
    <property type="entry name" value="LRR_dom_sf"/>
</dbReference>
<gene>
    <name evidence="2" type="ORF">FNYG_02736</name>
</gene>
<feature type="region of interest" description="Disordered" evidence="1">
    <location>
        <begin position="56"/>
        <end position="82"/>
    </location>
</feature>
<accession>A0A2K0WP54</accession>
<sequence length="357" mass="40873">MEIARPPKSLRADRFERNIQALRIIAQQRPDDPEAQRRAQVATDLYLQTWPHHTLPTPVTTYNPAKSRRKSRKKSRRTGSIPSLPNEIYEMIFGYILAEYPTNNRERLFDACPNVTRFSLNASASDSNDSVAFQTNKQFFKFWNQLTHVEGLRCSESEDIISISKRCPSLQRLKIDCFGRLDPGTLLDASQIWGKTLRTLNLDWLEMPSETTIAQLLEHLPKIEEVFLGHLHDILPSIHALAHLSLPQLKRLRVASYRKWNTDHSQEEDAAICGMITAHADTLESLSLTCLYVLSRSVLEAIKKAKKLEFLNLEVLRVLTDEEREELQAACPKLRIFVNFLADTPRKVCTENSTGPI</sequence>
<evidence type="ECO:0008006" key="4">
    <source>
        <dbReference type="Google" id="ProtNLM"/>
    </source>
</evidence>